<evidence type="ECO:0000313" key="2">
    <source>
        <dbReference type="Proteomes" id="UP001283361"/>
    </source>
</evidence>
<dbReference type="AlphaFoldDB" id="A0AAE0YFQ1"/>
<dbReference type="Proteomes" id="UP001283361">
    <property type="component" value="Unassembled WGS sequence"/>
</dbReference>
<comment type="caution">
    <text evidence="1">The sequence shown here is derived from an EMBL/GenBank/DDBJ whole genome shotgun (WGS) entry which is preliminary data.</text>
</comment>
<accession>A0AAE0YFQ1</accession>
<protein>
    <submittedName>
        <fullName evidence="1">Uncharacterized protein</fullName>
    </submittedName>
</protein>
<sequence>MGCQFRDLNRRRSRGRVRIHATSDEWPMSKHVHVLSEDRVFVSTGGEETPSAPGRLWWCGSDPLYRGVPFHFRVAWDRAENSIQVQATSRATLIGRPGLAVVVLTSTALSLCEAPTARVNQVPWVAGLSSLAGRDETHALMNRNLNIVWCLPPPGSDVFLDSVAKTVFSVWAAVCWITSAFWTPHQRQQPPAVTNQSGVTGFCPGKWLAARCVRDNRVSALDPIFRFQARHLTCVELRPVVSHAQTGRQITPGERQTVYPRPGPGVWGEWGARVSTTDSNPALHYSQCVVEYSRDLSYQKSLSAHSAYLFCSGSFSLSPGDLGPLVKRFADDSWRSQSPSWQGQTGFF</sequence>
<reference evidence="1" key="1">
    <citation type="journal article" date="2023" name="G3 (Bethesda)">
        <title>A reference genome for the long-term kleptoplast-retaining sea slug Elysia crispata morphotype clarki.</title>
        <authorList>
            <person name="Eastman K.E."/>
            <person name="Pendleton A.L."/>
            <person name="Shaikh M.A."/>
            <person name="Suttiyut T."/>
            <person name="Ogas R."/>
            <person name="Tomko P."/>
            <person name="Gavelis G."/>
            <person name="Widhalm J.R."/>
            <person name="Wisecaver J.H."/>
        </authorList>
    </citation>
    <scope>NUCLEOTIDE SEQUENCE</scope>
    <source>
        <strain evidence="1">ECLA1</strain>
    </source>
</reference>
<evidence type="ECO:0000313" key="1">
    <source>
        <dbReference type="EMBL" id="KAK3744188.1"/>
    </source>
</evidence>
<organism evidence="1 2">
    <name type="scientific">Elysia crispata</name>
    <name type="common">lettuce slug</name>
    <dbReference type="NCBI Taxonomy" id="231223"/>
    <lineage>
        <taxon>Eukaryota</taxon>
        <taxon>Metazoa</taxon>
        <taxon>Spiralia</taxon>
        <taxon>Lophotrochozoa</taxon>
        <taxon>Mollusca</taxon>
        <taxon>Gastropoda</taxon>
        <taxon>Heterobranchia</taxon>
        <taxon>Euthyneura</taxon>
        <taxon>Panpulmonata</taxon>
        <taxon>Sacoglossa</taxon>
        <taxon>Placobranchoidea</taxon>
        <taxon>Plakobranchidae</taxon>
        <taxon>Elysia</taxon>
    </lineage>
</organism>
<proteinExistence type="predicted"/>
<dbReference type="EMBL" id="JAWDGP010006272">
    <property type="protein sequence ID" value="KAK3744188.1"/>
    <property type="molecule type" value="Genomic_DNA"/>
</dbReference>
<name>A0AAE0YFQ1_9GAST</name>
<gene>
    <name evidence="1" type="ORF">RRG08_038563</name>
</gene>
<keyword evidence="2" id="KW-1185">Reference proteome</keyword>